<evidence type="ECO:0000256" key="2">
    <source>
        <dbReference type="ARBA" id="ARBA00023239"/>
    </source>
</evidence>
<evidence type="ECO:0000313" key="10">
    <source>
        <dbReference type="Proteomes" id="UP000279541"/>
    </source>
</evidence>
<dbReference type="NCBIfam" id="TIGR00521">
    <property type="entry name" value="coaBC_dfp"/>
    <property type="match status" value="1"/>
</dbReference>
<dbReference type="GO" id="GO:0046872">
    <property type="term" value="F:metal ion binding"/>
    <property type="evidence" value="ECO:0007669"/>
    <property type="project" value="UniProtKB-KW"/>
</dbReference>
<reference evidence="7 10" key="2">
    <citation type="submission" date="2018-11" db="EMBL/GenBank/DDBJ databases">
        <title>Proposal to divide the Flavobacteriaceae and reorganize its genera based on Amino Acid Identity values calculated from whole genome sequences.</title>
        <authorList>
            <person name="Nicholson A.C."/>
            <person name="Gulvik C.A."/>
            <person name="Whitney A.M."/>
            <person name="Humrighouse B.W."/>
            <person name="Bell M."/>
            <person name="Holmes B."/>
            <person name="Steigerwalt A.G."/>
            <person name="Villarma A."/>
            <person name="Sheth M."/>
            <person name="Batra D."/>
            <person name="Pryor J."/>
            <person name="Bernardet J.-F."/>
            <person name="Hugo C."/>
            <person name="Kampfer P."/>
            <person name="Newman J."/>
            <person name="McQuiston J.R."/>
        </authorList>
    </citation>
    <scope>NUCLEOTIDE SEQUENCE [LARGE SCALE GENOMIC DNA]</scope>
    <source>
        <strain evidence="7 10">DSM 16927</strain>
    </source>
</reference>
<dbReference type="GO" id="GO:0004632">
    <property type="term" value="F:phosphopantothenate--cysteine ligase activity"/>
    <property type="evidence" value="ECO:0007669"/>
    <property type="project" value="UniProtKB-UniRule"/>
</dbReference>
<feature type="binding site" evidence="3">
    <location>
        <position position="293"/>
    </location>
    <ligand>
        <name>CTP</name>
        <dbReference type="ChEBI" id="CHEBI:37563"/>
    </ligand>
</feature>
<evidence type="ECO:0000313" key="8">
    <source>
        <dbReference type="EMBL" id="SIS53432.1"/>
    </source>
</evidence>
<dbReference type="KEGG" id="cjt:EG359_13740"/>
<dbReference type="Proteomes" id="UP000186106">
    <property type="component" value="Unassembled WGS sequence"/>
</dbReference>
<dbReference type="InterPro" id="IPR007085">
    <property type="entry name" value="DNA/pantothenate-metab_flavo_C"/>
</dbReference>
<dbReference type="InterPro" id="IPR003382">
    <property type="entry name" value="Flavoprotein"/>
</dbReference>
<comment type="function">
    <text evidence="4">Catalyzes two steps in the biosynthesis of coenzyme A. In the first step cysteine is conjugated to 4'-phosphopantothenate to form 4-phosphopantothenoylcysteine, in the latter compound is decarboxylated to form 4'-phosphopantotheine.</text>
</comment>
<feature type="binding site" evidence="3">
    <location>
        <position position="341"/>
    </location>
    <ligand>
        <name>CTP</name>
        <dbReference type="ChEBI" id="CHEBI:37563"/>
    </ligand>
</feature>
<dbReference type="SUPFAM" id="SSF52507">
    <property type="entry name" value="Homo-oligomeric flavin-containing Cys decarboxylases, HFCD"/>
    <property type="match status" value="1"/>
</dbReference>
<dbReference type="GO" id="GO:0010181">
    <property type="term" value="F:FMN binding"/>
    <property type="evidence" value="ECO:0007669"/>
    <property type="project" value="UniProtKB-UniRule"/>
</dbReference>
<dbReference type="Gene3D" id="3.40.50.1950">
    <property type="entry name" value="Flavin prenyltransferase-like"/>
    <property type="match status" value="1"/>
</dbReference>
<dbReference type="RefSeq" id="WP_076357085.1">
    <property type="nucleotide sequence ID" value="NZ_CP033926.1"/>
</dbReference>
<evidence type="ECO:0000259" key="5">
    <source>
        <dbReference type="Pfam" id="PF02441"/>
    </source>
</evidence>
<dbReference type="UniPathway" id="UPA00241">
    <property type="reaction ID" value="UER00353"/>
</dbReference>
<evidence type="ECO:0000256" key="4">
    <source>
        <dbReference type="RuleBase" id="RU364078"/>
    </source>
</evidence>
<dbReference type="GO" id="GO:0004633">
    <property type="term" value="F:phosphopantothenoylcysteine decarboxylase activity"/>
    <property type="evidence" value="ECO:0007669"/>
    <property type="project" value="UniProtKB-UniRule"/>
</dbReference>
<feature type="binding site" evidence="3">
    <location>
        <position position="327"/>
    </location>
    <ligand>
        <name>CTP</name>
        <dbReference type="ChEBI" id="CHEBI:37563"/>
    </ligand>
</feature>
<keyword evidence="3 4" id="KW-0288">FMN</keyword>
<evidence type="ECO:0000256" key="3">
    <source>
        <dbReference type="HAMAP-Rule" id="MF_02225"/>
    </source>
</evidence>
<dbReference type="EC" id="4.1.1.36" evidence="3"/>
<dbReference type="Gene3D" id="3.40.50.10300">
    <property type="entry name" value="CoaB-like"/>
    <property type="match status" value="1"/>
</dbReference>
<keyword evidence="3 4" id="KW-0285">Flavoprotein</keyword>
<comment type="cofactor">
    <cofactor evidence="3">
        <name>FMN</name>
        <dbReference type="ChEBI" id="CHEBI:58210"/>
    </cofactor>
    <text evidence="3">Binds 1 FMN per subunit.</text>
</comment>
<name>A0A1N7JVR2_9FLAO</name>
<reference evidence="8 9" key="1">
    <citation type="submission" date="2017-01" db="EMBL/GenBank/DDBJ databases">
        <authorList>
            <person name="Mah S.A."/>
            <person name="Swanson W.J."/>
            <person name="Moy G.W."/>
            <person name="Vacquier V.D."/>
        </authorList>
    </citation>
    <scope>NUCLEOTIDE SEQUENCE [LARGE SCALE GENOMIC DNA]</scope>
    <source>
        <strain evidence="8 9">DSM 16927</strain>
    </source>
</reference>
<dbReference type="GO" id="GO:0015941">
    <property type="term" value="P:pantothenate catabolic process"/>
    <property type="evidence" value="ECO:0007669"/>
    <property type="project" value="InterPro"/>
</dbReference>
<dbReference type="InterPro" id="IPR036551">
    <property type="entry name" value="Flavin_trans-like"/>
</dbReference>
<dbReference type="Pfam" id="PF04127">
    <property type="entry name" value="DFP"/>
    <property type="match status" value="1"/>
</dbReference>
<evidence type="ECO:0000313" key="7">
    <source>
        <dbReference type="EMBL" id="AZB00615.1"/>
    </source>
</evidence>
<feature type="binding site" evidence="3">
    <location>
        <position position="345"/>
    </location>
    <ligand>
        <name>CTP</name>
        <dbReference type="ChEBI" id="CHEBI:37563"/>
    </ligand>
</feature>
<dbReference type="SUPFAM" id="SSF102645">
    <property type="entry name" value="CoaB-like"/>
    <property type="match status" value="1"/>
</dbReference>
<dbReference type="GO" id="GO:0071513">
    <property type="term" value="C:phosphopantothenoylcysteine decarboxylase complex"/>
    <property type="evidence" value="ECO:0007669"/>
    <property type="project" value="TreeGrafter"/>
</dbReference>
<protein>
    <recommendedName>
        <fullName evidence="3">Coenzyme A biosynthesis bifunctional protein CoaBC</fullName>
    </recommendedName>
    <alternativeName>
        <fullName evidence="3">DNA/pantothenate metabolism flavoprotein</fullName>
    </alternativeName>
    <alternativeName>
        <fullName evidence="3">Phosphopantothenoylcysteine synthetase/decarboxylase</fullName>
        <shortName evidence="3">PPCS-PPCDC</shortName>
    </alternativeName>
    <domain>
        <recommendedName>
            <fullName evidence="3">Phosphopantothenoylcysteine decarboxylase</fullName>
            <shortName evidence="3">PPC decarboxylase</shortName>
            <shortName evidence="3">PPC-DC</shortName>
            <ecNumber evidence="3">4.1.1.36</ecNumber>
        </recommendedName>
        <alternativeName>
            <fullName evidence="3">CoaC</fullName>
        </alternativeName>
    </domain>
    <domain>
        <recommendedName>
            <fullName evidence="3">Phosphopantothenate--cysteine ligase</fullName>
            <ecNumber evidence="3">6.3.2.5</ecNumber>
        </recommendedName>
        <alternativeName>
            <fullName evidence="3">CoaB</fullName>
        </alternativeName>
        <alternativeName>
            <fullName evidence="3">Phosphopantothenoylcysteine synthetase</fullName>
            <shortName evidence="3">PPC synthetase</shortName>
            <shortName evidence="3">PPC-S</shortName>
        </alternativeName>
    </domain>
</protein>
<gene>
    <name evidence="3 7" type="primary">coaBC</name>
    <name evidence="7" type="ORF">EG359_13740</name>
    <name evidence="8" type="ORF">SAMN05421768_109176</name>
</gene>
<keyword evidence="10" id="KW-1185">Reference proteome</keyword>
<dbReference type="HAMAP" id="MF_02225">
    <property type="entry name" value="CoaBC"/>
    <property type="match status" value="1"/>
</dbReference>
<comment type="catalytic activity">
    <reaction evidence="3 4">
        <text>N-[(R)-4-phosphopantothenoyl]-L-cysteine + H(+) = (R)-4'-phosphopantetheine + CO2</text>
        <dbReference type="Rhea" id="RHEA:16793"/>
        <dbReference type="ChEBI" id="CHEBI:15378"/>
        <dbReference type="ChEBI" id="CHEBI:16526"/>
        <dbReference type="ChEBI" id="CHEBI:59458"/>
        <dbReference type="ChEBI" id="CHEBI:61723"/>
        <dbReference type="EC" id="4.1.1.36"/>
    </reaction>
</comment>
<evidence type="ECO:0000256" key="1">
    <source>
        <dbReference type="ARBA" id="ARBA00022793"/>
    </source>
</evidence>
<dbReference type="PANTHER" id="PTHR14359">
    <property type="entry name" value="HOMO-OLIGOMERIC FLAVIN CONTAINING CYS DECARBOXYLASE FAMILY"/>
    <property type="match status" value="1"/>
</dbReference>
<dbReference type="EMBL" id="FTNZ01000009">
    <property type="protein sequence ID" value="SIS53432.1"/>
    <property type="molecule type" value="Genomic_DNA"/>
</dbReference>
<keyword evidence="3" id="KW-0511">Multifunctional enzyme</keyword>
<dbReference type="InterPro" id="IPR035929">
    <property type="entry name" value="CoaB-like_sf"/>
</dbReference>
<dbReference type="InterPro" id="IPR005252">
    <property type="entry name" value="CoaBC"/>
</dbReference>
<evidence type="ECO:0000313" key="9">
    <source>
        <dbReference type="Proteomes" id="UP000186106"/>
    </source>
</evidence>
<dbReference type="Pfam" id="PF02441">
    <property type="entry name" value="Flavoprotein"/>
    <property type="match status" value="1"/>
</dbReference>
<keyword evidence="1 3" id="KW-0210">Decarboxylase</keyword>
<dbReference type="EC" id="6.3.2.5" evidence="3"/>
<sequence length="402" mass="44175">MSVSGKKILIAVSGGIAAYKVHFLIRDFVKKGAEVQVIMTPDAEHFVTKLSLSTLSKKPVYSDFYGDNGSWNSHVELALWADAMVVTPCTANTLAKMTHGMCDNLVIATYMSAKCPVFIAPAMDLDMYIHPSTKKNLELAEGFGHTIIPAENGELASGLIGQGRMAEPGTIFNVIEDYFTNSMSTINSLQGKTVLITAGPTYEALDPVRFIGNHSSGKMGFSLAEEASRRGARVILISGPSSQILNDKKVELYKVTSAKEMLAKVFEFYDKIDIGIASAAVADYAPKEIAKEKIKKNDENLTIELIKNPDILKTMGEKKTHQFLVGFALETQNEEENAKGKLEKKNLDMIVLNSLRDEGAGFKNDTNKIKIFTKTEKKEFDLKSKGEVAKDILNFVESQLLK</sequence>
<dbReference type="GO" id="GO:0015937">
    <property type="term" value="P:coenzyme A biosynthetic process"/>
    <property type="evidence" value="ECO:0007669"/>
    <property type="project" value="UniProtKB-UniRule"/>
</dbReference>
<feature type="region of interest" description="Phosphopantothenate--cysteine ligase" evidence="3">
    <location>
        <begin position="194"/>
        <end position="402"/>
    </location>
</feature>
<evidence type="ECO:0000259" key="6">
    <source>
        <dbReference type="Pfam" id="PF04127"/>
    </source>
</evidence>
<comment type="catalytic activity">
    <reaction evidence="3 4">
        <text>(R)-4'-phosphopantothenate + L-cysteine + CTP = N-[(R)-4-phosphopantothenoyl]-L-cysteine + CMP + diphosphate + H(+)</text>
        <dbReference type="Rhea" id="RHEA:19397"/>
        <dbReference type="ChEBI" id="CHEBI:10986"/>
        <dbReference type="ChEBI" id="CHEBI:15378"/>
        <dbReference type="ChEBI" id="CHEBI:33019"/>
        <dbReference type="ChEBI" id="CHEBI:35235"/>
        <dbReference type="ChEBI" id="CHEBI:37563"/>
        <dbReference type="ChEBI" id="CHEBI:59458"/>
        <dbReference type="ChEBI" id="CHEBI:60377"/>
        <dbReference type="EC" id="6.3.2.5"/>
    </reaction>
</comment>
<keyword evidence="3" id="KW-0460">Magnesium</keyword>
<feature type="region of interest" description="Phosphopantothenoylcysteine decarboxylase" evidence="3">
    <location>
        <begin position="1"/>
        <end position="193"/>
    </location>
</feature>
<dbReference type="AlphaFoldDB" id="A0A1N7JVR2"/>
<feature type="domain" description="DNA/pantothenate metabolism flavoprotein C-terminal" evidence="6">
    <location>
        <begin position="189"/>
        <end position="397"/>
    </location>
</feature>
<comment type="function">
    <text evidence="3">Catalyzes two sequential steps in the biosynthesis of coenzyme A. In the first step cysteine is conjugated to 4'-phosphopantothenate to form 4-phosphopantothenoylcysteine. In the second step the latter compound is decarboxylated to form 4'-phosphopantotheine.</text>
</comment>
<keyword evidence="3" id="KW-0479">Metal-binding</keyword>
<feature type="binding site" evidence="3">
    <location>
        <begin position="309"/>
        <end position="312"/>
    </location>
    <ligand>
        <name>CTP</name>
        <dbReference type="ChEBI" id="CHEBI:37563"/>
    </ligand>
</feature>
<keyword evidence="2 3" id="KW-0456">Lyase</keyword>
<comment type="cofactor">
    <cofactor evidence="3">
        <name>Mg(2+)</name>
        <dbReference type="ChEBI" id="CHEBI:18420"/>
    </cofactor>
</comment>
<proteinExistence type="inferred from homology"/>
<dbReference type="STRING" id="112234.SAMN05421768_109176"/>
<dbReference type="EMBL" id="CP033926">
    <property type="protein sequence ID" value="AZB00615.1"/>
    <property type="molecule type" value="Genomic_DNA"/>
</dbReference>
<comment type="similarity">
    <text evidence="3 4">In the N-terminal section; belongs to the HFCD (homo-oligomeric flavin containing Cys decarboxylase) superfamily.</text>
</comment>
<feature type="domain" description="Flavoprotein" evidence="5">
    <location>
        <begin position="6"/>
        <end position="177"/>
    </location>
</feature>
<dbReference type="PANTHER" id="PTHR14359:SF6">
    <property type="entry name" value="PHOSPHOPANTOTHENOYLCYSTEINE DECARBOXYLASE"/>
    <property type="match status" value="1"/>
</dbReference>
<comment type="pathway">
    <text evidence="3 4">Cofactor biosynthesis; coenzyme A biosynthesis; CoA from (R)-pantothenate: step 3/5.</text>
</comment>
<dbReference type="Proteomes" id="UP000279541">
    <property type="component" value="Chromosome"/>
</dbReference>
<keyword evidence="3 4" id="KW-0436">Ligase</keyword>
<feature type="binding site" evidence="3">
    <location>
        <position position="283"/>
    </location>
    <ligand>
        <name>CTP</name>
        <dbReference type="ChEBI" id="CHEBI:37563"/>
    </ligand>
</feature>
<comment type="pathway">
    <text evidence="3 4">Cofactor biosynthesis; coenzyme A biosynthesis; CoA from (R)-pantothenate: step 2/5.</text>
</comment>
<comment type="similarity">
    <text evidence="3 4">In the C-terminal section; belongs to the PPC synthetase family.</text>
</comment>
<organism evidence="8 9">
    <name type="scientific">Chryseobacterium joostei</name>
    <dbReference type="NCBI Taxonomy" id="112234"/>
    <lineage>
        <taxon>Bacteria</taxon>
        <taxon>Pseudomonadati</taxon>
        <taxon>Bacteroidota</taxon>
        <taxon>Flavobacteriia</taxon>
        <taxon>Flavobacteriales</taxon>
        <taxon>Weeksellaceae</taxon>
        <taxon>Chryseobacterium group</taxon>
        <taxon>Chryseobacterium</taxon>
    </lineage>
</organism>
<accession>A0A1N7JVR2</accession>
<comment type="caution">
    <text evidence="3">Lacks conserved residue(s) required for the propagation of feature annotation.</text>
</comment>
<dbReference type="OrthoDB" id="9802554at2"/>